<feature type="compositionally biased region" description="Basic and acidic residues" evidence="2">
    <location>
        <begin position="58"/>
        <end position="68"/>
    </location>
</feature>
<proteinExistence type="predicted"/>
<accession>A0A1Y1LXJ0</accession>
<dbReference type="EMBL" id="GEZM01048836">
    <property type="protein sequence ID" value="JAV76364.1"/>
    <property type="molecule type" value="Transcribed_RNA"/>
</dbReference>
<evidence type="ECO:0000256" key="1">
    <source>
        <dbReference type="SAM" id="Coils"/>
    </source>
</evidence>
<organism evidence="3">
    <name type="scientific">Photinus pyralis</name>
    <name type="common">Common eastern firefly</name>
    <name type="synonym">Lampyris pyralis</name>
    <dbReference type="NCBI Taxonomy" id="7054"/>
    <lineage>
        <taxon>Eukaryota</taxon>
        <taxon>Metazoa</taxon>
        <taxon>Ecdysozoa</taxon>
        <taxon>Arthropoda</taxon>
        <taxon>Hexapoda</taxon>
        <taxon>Insecta</taxon>
        <taxon>Pterygota</taxon>
        <taxon>Neoptera</taxon>
        <taxon>Endopterygota</taxon>
        <taxon>Coleoptera</taxon>
        <taxon>Polyphaga</taxon>
        <taxon>Elateriformia</taxon>
        <taxon>Elateroidea</taxon>
        <taxon>Lampyridae</taxon>
        <taxon>Lampyrinae</taxon>
        <taxon>Photinus</taxon>
    </lineage>
</organism>
<name>A0A1Y1LXJ0_PHOPY</name>
<dbReference type="AlphaFoldDB" id="A0A1Y1LXJ0"/>
<keyword evidence="1" id="KW-0175">Coiled coil</keyword>
<feature type="coiled-coil region" evidence="1">
    <location>
        <begin position="70"/>
        <end position="154"/>
    </location>
</feature>
<protein>
    <submittedName>
        <fullName evidence="3">Uncharacterized protein</fullName>
    </submittedName>
</protein>
<feature type="region of interest" description="Disordered" evidence="2">
    <location>
        <begin position="24"/>
        <end position="68"/>
    </location>
</feature>
<dbReference type="EMBL" id="GEZM01048835">
    <property type="protein sequence ID" value="JAV76366.1"/>
    <property type="molecule type" value="Transcribed_RNA"/>
</dbReference>
<evidence type="ECO:0000313" key="3">
    <source>
        <dbReference type="EMBL" id="JAV76366.1"/>
    </source>
</evidence>
<feature type="compositionally biased region" description="Basic and acidic residues" evidence="2">
    <location>
        <begin position="24"/>
        <end position="48"/>
    </location>
</feature>
<sequence>MSKNVKSDAARKLSVGSIEEFLFKRKREEEEGKGQVAEKFDAFKESKVMQRTPPTASKTEKQTDNKATSMERLEQLITAMTLQMQEVKEEIKEEIKSARSDIRSTNEQMKRYGEEIRILNEELKKKEAEWQSERQELRQEINQLKKRLDTQDKNTKKNNIVIKGSTLQGNNMKEQVKEFIEEQIGIKVEVECRNSV</sequence>
<evidence type="ECO:0000256" key="2">
    <source>
        <dbReference type="SAM" id="MobiDB-lite"/>
    </source>
</evidence>
<reference evidence="3" key="1">
    <citation type="journal article" date="2016" name="Sci. Rep.">
        <title>Molecular characterization of firefly nuptial gifts: a multi-omics approach sheds light on postcopulatory sexual selection.</title>
        <authorList>
            <person name="Al-Wathiqui N."/>
            <person name="Fallon T.R."/>
            <person name="South A."/>
            <person name="Weng J.K."/>
            <person name="Lewis S.M."/>
        </authorList>
    </citation>
    <scope>NUCLEOTIDE SEQUENCE</scope>
</reference>